<keyword evidence="5" id="KW-1185">Reference proteome</keyword>
<feature type="domain" description="HTH tetR-type" evidence="3">
    <location>
        <begin position="6"/>
        <end position="66"/>
    </location>
</feature>
<dbReference type="InterPro" id="IPR009057">
    <property type="entry name" value="Homeodomain-like_sf"/>
</dbReference>
<reference evidence="4 5" key="1">
    <citation type="submission" date="2019-04" db="EMBL/GenBank/DDBJ databases">
        <title>Genome sequencing of Clostridium botulinum Groups I-IV and Clostridium butyricum.</title>
        <authorList>
            <person name="Brunt J."/>
            <person name="Van Vliet A.H.M."/>
            <person name="Stringer S.C."/>
            <person name="Carter A.T."/>
            <person name="Peck M.W."/>
        </authorList>
    </citation>
    <scope>NUCLEOTIDE SEQUENCE [LARGE SCALE GENOMIC DNA]</scope>
    <source>
        <strain evidence="4 5">IFR 18/094</strain>
    </source>
</reference>
<comment type="caution">
    <text evidence="4">The sequence shown here is derived from an EMBL/GenBank/DDBJ whole genome shotgun (WGS) entry which is preliminary data.</text>
</comment>
<dbReference type="PANTHER" id="PTHR43479:SF11">
    <property type="entry name" value="ACREF_ENVCD OPERON REPRESSOR-RELATED"/>
    <property type="match status" value="1"/>
</dbReference>
<dbReference type="GO" id="GO:0003677">
    <property type="term" value="F:DNA binding"/>
    <property type="evidence" value="ECO:0007669"/>
    <property type="project" value="UniProtKB-UniRule"/>
</dbReference>
<dbReference type="RefSeq" id="WP_163249105.1">
    <property type="nucleotide sequence ID" value="NZ_SXDP01000004.1"/>
</dbReference>
<gene>
    <name evidence="4" type="ORF">FDF74_06920</name>
</gene>
<evidence type="ECO:0000313" key="4">
    <source>
        <dbReference type="EMBL" id="NEZ46943.1"/>
    </source>
</evidence>
<proteinExistence type="predicted"/>
<sequence length="174" mass="20490">MPKLIKNVQENILCEGKEVLIKKGYDKLNIREICKNCNIATGTFYNYFSSKEDLARQIFISDWNKSIKVIDKIKTSPKSLKEKLRALYIELDKFISNYMSTFYELSMRKGKRNCKSHSKVYSEIEKFIDYEKERGTINSTISSKQLAEFIVHNFVCLSNTHYLTFDEFYSILNI</sequence>
<dbReference type="AlphaFoldDB" id="A0A6M0R9N0"/>
<keyword evidence="1 2" id="KW-0238">DNA-binding</keyword>
<dbReference type="PROSITE" id="PS50977">
    <property type="entry name" value="HTH_TETR_2"/>
    <property type="match status" value="1"/>
</dbReference>
<dbReference type="Gene3D" id="1.10.357.10">
    <property type="entry name" value="Tetracycline Repressor, domain 2"/>
    <property type="match status" value="1"/>
</dbReference>
<dbReference type="PRINTS" id="PR00455">
    <property type="entry name" value="HTHTETR"/>
</dbReference>
<evidence type="ECO:0000313" key="5">
    <source>
        <dbReference type="Proteomes" id="UP000473885"/>
    </source>
</evidence>
<dbReference type="PANTHER" id="PTHR43479">
    <property type="entry name" value="ACREF/ENVCD OPERON REPRESSOR-RELATED"/>
    <property type="match status" value="1"/>
</dbReference>
<accession>A0A6M0R9N0</accession>
<evidence type="ECO:0000256" key="2">
    <source>
        <dbReference type="PROSITE-ProRule" id="PRU00335"/>
    </source>
</evidence>
<organism evidence="4 5">
    <name type="scientific">Clostridium niameyense</name>
    <dbReference type="NCBI Taxonomy" id="1622073"/>
    <lineage>
        <taxon>Bacteria</taxon>
        <taxon>Bacillati</taxon>
        <taxon>Bacillota</taxon>
        <taxon>Clostridia</taxon>
        <taxon>Eubacteriales</taxon>
        <taxon>Clostridiaceae</taxon>
        <taxon>Clostridium</taxon>
    </lineage>
</organism>
<dbReference type="SUPFAM" id="SSF46689">
    <property type="entry name" value="Homeodomain-like"/>
    <property type="match status" value="1"/>
</dbReference>
<name>A0A6M0R9N0_9CLOT</name>
<dbReference type="Pfam" id="PF00440">
    <property type="entry name" value="TetR_N"/>
    <property type="match status" value="1"/>
</dbReference>
<dbReference type="EMBL" id="SXDP01000004">
    <property type="protein sequence ID" value="NEZ46943.1"/>
    <property type="molecule type" value="Genomic_DNA"/>
</dbReference>
<feature type="DNA-binding region" description="H-T-H motif" evidence="2">
    <location>
        <begin position="29"/>
        <end position="48"/>
    </location>
</feature>
<dbReference type="Proteomes" id="UP000473885">
    <property type="component" value="Unassembled WGS sequence"/>
</dbReference>
<evidence type="ECO:0000256" key="1">
    <source>
        <dbReference type="ARBA" id="ARBA00023125"/>
    </source>
</evidence>
<dbReference type="InterPro" id="IPR050624">
    <property type="entry name" value="HTH-type_Tx_Regulator"/>
</dbReference>
<evidence type="ECO:0000259" key="3">
    <source>
        <dbReference type="PROSITE" id="PS50977"/>
    </source>
</evidence>
<protein>
    <submittedName>
        <fullName evidence="4">TetR/AcrR family transcriptional regulator</fullName>
    </submittedName>
</protein>
<dbReference type="InterPro" id="IPR001647">
    <property type="entry name" value="HTH_TetR"/>
</dbReference>